<dbReference type="KEGG" id="rpla:A4Z71_06265"/>
<dbReference type="InterPro" id="IPR001387">
    <property type="entry name" value="Cro/C1-type_HTH"/>
</dbReference>
<dbReference type="AlphaFoldDB" id="A0A1D9E0F4"/>
<dbReference type="Gene3D" id="1.10.260.40">
    <property type="entry name" value="lambda repressor-like DNA-binding domains"/>
    <property type="match status" value="1"/>
</dbReference>
<protein>
    <recommendedName>
        <fullName evidence="1">HTH cro/C1-type domain-containing protein</fullName>
    </recommendedName>
</protein>
<dbReference type="SUPFAM" id="SSF47413">
    <property type="entry name" value="lambda repressor-like DNA-binding domains"/>
    <property type="match status" value="1"/>
</dbReference>
<dbReference type="PROSITE" id="PS50943">
    <property type="entry name" value="HTH_CROC1"/>
    <property type="match status" value="1"/>
</dbReference>
<dbReference type="GO" id="GO:0003677">
    <property type="term" value="F:DNA binding"/>
    <property type="evidence" value="ECO:0007669"/>
    <property type="project" value="InterPro"/>
</dbReference>
<evidence type="ECO:0000313" key="3">
    <source>
        <dbReference type="Proteomes" id="UP000243784"/>
    </source>
</evidence>
<dbReference type="Pfam" id="PF01381">
    <property type="entry name" value="HTH_3"/>
    <property type="match status" value="1"/>
</dbReference>
<proteinExistence type="predicted"/>
<sequence length="106" mass="11847">MGKTNWIEFEEAISQLAVSSSQLNAGVDDLREKLATFRLKEIRKATKKTQIQLAKKLGVSQNRVSLIEGNEIEKAQISTIKKYVEALGGNLRITAKFGDQEIELLN</sequence>
<organism evidence="2 3">
    <name type="scientific">Candidatus Rhodoluna planktonica</name>
    <dbReference type="NCBI Taxonomy" id="535712"/>
    <lineage>
        <taxon>Bacteria</taxon>
        <taxon>Bacillati</taxon>
        <taxon>Actinomycetota</taxon>
        <taxon>Actinomycetes</taxon>
        <taxon>Micrococcales</taxon>
        <taxon>Microbacteriaceae</taxon>
        <taxon>Luna cluster</taxon>
        <taxon>Luna-1 subcluster</taxon>
        <taxon>Rhodoluna</taxon>
    </lineage>
</organism>
<dbReference type="CDD" id="cd00093">
    <property type="entry name" value="HTH_XRE"/>
    <property type="match status" value="1"/>
</dbReference>
<evidence type="ECO:0000259" key="1">
    <source>
        <dbReference type="PROSITE" id="PS50943"/>
    </source>
</evidence>
<dbReference type="RefSeq" id="WP_070955044.1">
    <property type="nucleotide sequence ID" value="NZ_CP015208.1"/>
</dbReference>
<dbReference type="InterPro" id="IPR010982">
    <property type="entry name" value="Lambda_DNA-bd_dom_sf"/>
</dbReference>
<keyword evidence="3" id="KW-1185">Reference proteome</keyword>
<reference evidence="2 3" key="1">
    <citation type="journal article" date="2016" name="Biochim. Biophys. Acta">
        <title>Photochemical characterization of actinorhodopsin and its functional existence in the natural host.</title>
        <authorList>
            <person name="Nakamura S."/>
            <person name="Kikukawa T."/>
            <person name="Tamogami J."/>
            <person name="Kamiya M."/>
            <person name="Aizawa T."/>
            <person name="Hahn M.W."/>
            <person name="Ihara K."/>
            <person name="Kamo N."/>
            <person name="Demura M."/>
        </authorList>
    </citation>
    <scope>NUCLEOTIDE SEQUENCE [LARGE SCALE GENOMIC DNA]</scope>
    <source>
        <strain evidence="2 3">MWH-Dar1</strain>
    </source>
</reference>
<gene>
    <name evidence="2" type="ORF">A4Z71_06265</name>
</gene>
<dbReference type="EMBL" id="CP015208">
    <property type="protein sequence ID" value="AOY56545.1"/>
    <property type="molecule type" value="Genomic_DNA"/>
</dbReference>
<dbReference type="Proteomes" id="UP000243784">
    <property type="component" value="Chromosome"/>
</dbReference>
<accession>A0A1D9E0F4</accession>
<dbReference type="SMART" id="SM00530">
    <property type="entry name" value="HTH_XRE"/>
    <property type="match status" value="1"/>
</dbReference>
<name>A0A1D9E0F4_9MICO</name>
<feature type="domain" description="HTH cro/C1-type" evidence="1">
    <location>
        <begin position="39"/>
        <end position="94"/>
    </location>
</feature>
<evidence type="ECO:0000313" key="2">
    <source>
        <dbReference type="EMBL" id="AOY56545.1"/>
    </source>
</evidence>
<dbReference type="OrthoDB" id="5738376at2"/>